<keyword evidence="6" id="KW-0732">Signal</keyword>
<dbReference type="Gene3D" id="3.80.10.10">
    <property type="entry name" value="Ribonuclease Inhibitor"/>
    <property type="match status" value="1"/>
</dbReference>
<dbReference type="Proteomes" id="UP001603857">
    <property type="component" value="Unassembled WGS sequence"/>
</dbReference>
<dbReference type="Pfam" id="PF12819">
    <property type="entry name" value="Malectin_like"/>
    <property type="match status" value="1"/>
</dbReference>
<evidence type="ECO:0000256" key="4">
    <source>
        <dbReference type="ARBA" id="ARBA00022679"/>
    </source>
</evidence>
<evidence type="ECO:0000256" key="9">
    <source>
        <dbReference type="ARBA" id="ARBA00023136"/>
    </source>
</evidence>
<evidence type="ECO:0000259" key="11">
    <source>
        <dbReference type="Pfam" id="PF08263"/>
    </source>
</evidence>
<keyword evidence="14" id="KW-1185">Reference proteome</keyword>
<dbReference type="Gene3D" id="2.60.120.430">
    <property type="entry name" value="Galactose-binding lectin"/>
    <property type="match status" value="2"/>
</dbReference>
<dbReference type="AlphaFoldDB" id="A0ABD1N9N9"/>
<dbReference type="EMBL" id="JBGMDY010000002">
    <property type="protein sequence ID" value="KAL2344826.1"/>
    <property type="molecule type" value="Genomic_DNA"/>
</dbReference>
<dbReference type="Gene3D" id="3.90.550.10">
    <property type="entry name" value="Spore Coat Polysaccharide Biosynthesis Protein SpsA, Chain A"/>
    <property type="match status" value="1"/>
</dbReference>
<feature type="transmembrane region" description="Helical" evidence="10">
    <location>
        <begin position="761"/>
        <end position="792"/>
    </location>
</feature>
<dbReference type="PANTHER" id="PTHR45631:SF45">
    <property type="entry name" value="LEUCINE-RICH REPEAT (LRR) FAMILY PROTEIN"/>
    <property type="match status" value="1"/>
</dbReference>
<dbReference type="PANTHER" id="PTHR45631">
    <property type="entry name" value="OS07G0107800 PROTEIN-RELATED"/>
    <property type="match status" value="1"/>
</dbReference>
<name>A0ABD1N9N9_9FABA</name>
<comment type="caution">
    <text evidence="13">The sequence shown here is derived from an EMBL/GenBank/DDBJ whole genome shotgun (WGS) entry which is preliminary data.</text>
</comment>
<dbReference type="SUPFAM" id="SSF52058">
    <property type="entry name" value="L domain-like"/>
    <property type="match status" value="1"/>
</dbReference>
<dbReference type="Pfam" id="PF00560">
    <property type="entry name" value="LRR_1"/>
    <property type="match status" value="1"/>
</dbReference>
<dbReference type="InterPro" id="IPR013210">
    <property type="entry name" value="LRR_N_plant-typ"/>
</dbReference>
<keyword evidence="5 10" id="KW-0812">Transmembrane</keyword>
<evidence type="ECO:0000256" key="5">
    <source>
        <dbReference type="ARBA" id="ARBA00022692"/>
    </source>
</evidence>
<feature type="transmembrane region" description="Helical" evidence="10">
    <location>
        <begin position="804"/>
        <end position="829"/>
    </location>
</feature>
<keyword evidence="8 10" id="KW-1133">Transmembrane helix</keyword>
<dbReference type="InterPro" id="IPR029044">
    <property type="entry name" value="Nucleotide-diphossugar_trans"/>
</dbReference>
<evidence type="ECO:0008006" key="15">
    <source>
        <dbReference type="Google" id="ProtNLM"/>
    </source>
</evidence>
<comment type="subcellular location">
    <subcellularLocation>
        <location evidence="1">Membrane</location>
        <topology evidence="1">Single-pass membrane protein</topology>
    </subcellularLocation>
</comment>
<evidence type="ECO:0000256" key="6">
    <source>
        <dbReference type="ARBA" id="ARBA00022729"/>
    </source>
</evidence>
<reference evidence="13 14" key="1">
    <citation type="submission" date="2024-08" db="EMBL/GenBank/DDBJ databases">
        <title>Insights into the chromosomal genome structure of Flemingia macrophylla.</title>
        <authorList>
            <person name="Ding Y."/>
            <person name="Zhao Y."/>
            <person name="Bi W."/>
            <person name="Wu M."/>
            <person name="Zhao G."/>
            <person name="Gong Y."/>
            <person name="Li W."/>
            <person name="Zhang P."/>
        </authorList>
    </citation>
    <scope>NUCLEOTIDE SEQUENCE [LARGE SCALE GENOMIC DNA]</scope>
    <source>
        <strain evidence="13">DYQJB</strain>
        <tissue evidence="13">Leaf</tissue>
    </source>
</reference>
<keyword evidence="9 10" id="KW-0472">Membrane</keyword>
<dbReference type="SUPFAM" id="SSF53448">
    <property type="entry name" value="Nucleotide-diphospho-sugar transferases"/>
    <property type="match status" value="1"/>
</dbReference>
<proteinExistence type="predicted"/>
<keyword evidence="4" id="KW-0808">Transferase</keyword>
<accession>A0ABD1N9N9</accession>
<evidence type="ECO:0000313" key="13">
    <source>
        <dbReference type="EMBL" id="KAL2344826.1"/>
    </source>
</evidence>
<dbReference type="InterPro" id="IPR002495">
    <property type="entry name" value="Glyco_trans_8"/>
</dbReference>
<keyword evidence="7" id="KW-0677">Repeat</keyword>
<keyword evidence="2" id="KW-0433">Leucine-rich repeat</keyword>
<dbReference type="Pfam" id="PF01501">
    <property type="entry name" value="Glyco_transf_8"/>
    <property type="match status" value="1"/>
</dbReference>
<evidence type="ECO:0000256" key="8">
    <source>
        <dbReference type="ARBA" id="ARBA00022989"/>
    </source>
</evidence>
<dbReference type="GO" id="GO:0016757">
    <property type="term" value="F:glycosyltransferase activity"/>
    <property type="evidence" value="ECO:0007669"/>
    <property type="project" value="UniProtKB-KW"/>
</dbReference>
<evidence type="ECO:0000256" key="3">
    <source>
        <dbReference type="ARBA" id="ARBA00022676"/>
    </source>
</evidence>
<dbReference type="FunFam" id="3.80.10.10:FF:000129">
    <property type="entry name" value="Leucine-rich repeat receptor-like kinase"/>
    <property type="match status" value="1"/>
</dbReference>
<protein>
    <recommendedName>
        <fullName evidence="15">Malectin-like domain-containing protein</fullName>
    </recommendedName>
</protein>
<feature type="domain" description="Leucine-rich repeat-containing N-terminal plant-type" evidence="11">
    <location>
        <begin position="375"/>
        <end position="408"/>
    </location>
</feature>
<gene>
    <name evidence="13" type="ORF">Fmac_006111</name>
</gene>
<keyword evidence="3" id="KW-0328">Glycosyltransferase</keyword>
<dbReference type="InterPro" id="IPR001611">
    <property type="entry name" value="Leu-rich_rpt"/>
</dbReference>
<organism evidence="13 14">
    <name type="scientific">Flemingia macrophylla</name>
    <dbReference type="NCBI Taxonomy" id="520843"/>
    <lineage>
        <taxon>Eukaryota</taxon>
        <taxon>Viridiplantae</taxon>
        <taxon>Streptophyta</taxon>
        <taxon>Embryophyta</taxon>
        <taxon>Tracheophyta</taxon>
        <taxon>Spermatophyta</taxon>
        <taxon>Magnoliopsida</taxon>
        <taxon>eudicotyledons</taxon>
        <taxon>Gunneridae</taxon>
        <taxon>Pentapetalae</taxon>
        <taxon>rosids</taxon>
        <taxon>fabids</taxon>
        <taxon>Fabales</taxon>
        <taxon>Fabaceae</taxon>
        <taxon>Papilionoideae</taxon>
        <taxon>50 kb inversion clade</taxon>
        <taxon>NPAAA clade</taxon>
        <taxon>indigoferoid/millettioid clade</taxon>
        <taxon>Phaseoleae</taxon>
        <taxon>Flemingia</taxon>
    </lineage>
</organism>
<evidence type="ECO:0000256" key="1">
    <source>
        <dbReference type="ARBA" id="ARBA00004167"/>
    </source>
</evidence>
<evidence type="ECO:0000256" key="7">
    <source>
        <dbReference type="ARBA" id="ARBA00022737"/>
    </source>
</evidence>
<dbReference type="InterPro" id="IPR024788">
    <property type="entry name" value="Malectin-like_Carb-bd_dom"/>
</dbReference>
<evidence type="ECO:0000256" key="2">
    <source>
        <dbReference type="ARBA" id="ARBA00022614"/>
    </source>
</evidence>
<dbReference type="GO" id="GO:0016020">
    <property type="term" value="C:membrane"/>
    <property type="evidence" value="ECO:0007669"/>
    <property type="project" value="UniProtKB-SubCell"/>
</dbReference>
<evidence type="ECO:0000313" key="14">
    <source>
        <dbReference type="Proteomes" id="UP001603857"/>
    </source>
</evidence>
<feature type="domain" description="Malectin-like" evidence="12">
    <location>
        <begin position="41"/>
        <end position="361"/>
    </location>
</feature>
<dbReference type="InterPro" id="IPR032675">
    <property type="entry name" value="LRR_dom_sf"/>
</dbReference>
<sequence>MLSGGAVDYDSMSPSIFLLWLVTIPVLARSALASISLGYYIDCGGTKEVTVDNLKYVSDGSYIKVGNTTTINKPDLLPILSSLRYFSDTSARKYCYSFPVFKGGKYLVKTMYYYGGFDGGEQPPVFDQIVEGTRWSIVNTTEDYAKGLSSYFEIVIVPAGKTLSVCLARNAHTGSSSPFISALEVKSLDASSYNPTDFSKYALVAVSRNTFGGRDIISFPDDKFNRMWQPFKDDNPVVETRANVTPSDFWNLPPVKAFNSAITTSRGKTLEIQWPRVSLPSTYYYISLYFQDNRNPSPYSWRVFDVSINGHTFFSNLNATAKGVTVYAAQWPLSGQTKLTLTPGSGIPVGPVINAGEIYQILPLGGRTHTRDVIAMEDLARSLHNPPADWNGDPCLPKGNSWTGVTCSSDFHVRVVTLNMTNAGLSGSLPPTLGHLTRLTHLYGMWLGGNKLTGTIPDLSGLKELETLHLEKNNFEGPLPTSMENLPRLREIRLSIYNSPNCATPPADTCSSAAVYVTMLDITYLRSSMVAILSILQHFSCPKNILFHFLSADSRSSSSTDASASFPFLKFQIYHFCESDVAGLILTSIRSALDCLLNYSCNYMATLLPSCIRTVVYLDSDLVLVDNITKLAATSLRDHVLVVPKYCNDNFMTYFTLSFWSNPLLSLTFAGCRCKPCYFIIGVMGTLPLRITAGACTGLAGTTFGRVGIGDLVGSLSESVQMKTTHAKKLWVGLWGQSVVLQVVKHLKKGYLWRVLTNKEWLLMVVVLALLVMVLMGMVLVLVFMVLVVLATKSFQSEHTIKRTFVIDSVVVGGAAGFALVAALCVAIHQRTINTPCDGWQFVSLIVKADGDK</sequence>
<evidence type="ECO:0000256" key="10">
    <source>
        <dbReference type="SAM" id="Phobius"/>
    </source>
</evidence>
<dbReference type="Pfam" id="PF08263">
    <property type="entry name" value="LRRNT_2"/>
    <property type="match status" value="1"/>
</dbReference>
<evidence type="ECO:0000259" key="12">
    <source>
        <dbReference type="Pfam" id="PF12819"/>
    </source>
</evidence>